<dbReference type="PROSITE" id="PS50600">
    <property type="entry name" value="ULP_PROTEASE"/>
    <property type="match status" value="1"/>
</dbReference>
<comment type="similarity">
    <text evidence="1">Belongs to the peptidase C48 family.</text>
</comment>
<keyword evidence="7" id="KW-1185">Reference proteome</keyword>
<evidence type="ECO:0000313" key="6">
    <source>
        <dbReference type="EMBL" id="KAK2659911.1"/>
    </source>
</evidence>
<evidence type="ECO:0000256" key="3">
    <source>
        <dbReference type="ARBA" id="ARBA00022801"/>
    </source>
</evidence>
<dbReference type="InterPro" id="IPR038765">
    <property type="entry name" value="Papain-like_cys_pep_sf"/>
</dbReference>
<keyword evidence="3" id="KW-0378">Hydrolase</keyword>
<evidence type="ECO:0000256" key="4">
    <source>
        <dbReference type="SAM" id="MobiDB-lite"/>
    </source>
</evidence>
<comment type="caution">
    <text evidence="6">The sequence shown here is derived from an EMBL/GenBank/DDBJ whole genome shotgun (WGS) entry which is preliminary data.</text>
</comment>
<dbReference type="Gene3D" id="3.40.395.10">
    <property type="entry name" value="Adenoviral Proteinase, Chain A"/>
    <property type="match status" value="1"/>
</dbReference>
<reference evidence="6" key="1">
    <citation type="journal article" date="2023" name="Plant J.">
        <title>Genome sequences and population genomics provide insights into the demographic history, inbreeding, and mutation load of two 'living fossil' tree species of Dipteronia.</title>
        <authorList>
            <person name="Feng Y."/>
            <person name="Comes H.P."/>
            <person name="Chen J."/>
            <person name="Zhu S."/>
            <person name="Lu R."/>
            <person name="Zhang X."/>
            <person name="Li P."/>
            <person name="Qiu J."/>
            <person name="Olsen K.M."/>
            <person name="Qiu Y."/>
        </authorList>
    </citation>
    <scope>NUCLEOTIDE SEQUENCE</scope>
    <source>
        <strain evidence="6">KIB01</strain>
    </source>
</reference>
<evidence type="ECO:0000256" key="2">
    <source>
        <dbReference type="ARBA" id="ARBA00022670"/>
    </source>
</evidence>
<gene>
    <name evidence="6" type="ORF">Ddye_006444</name>
</gene>
<keyword evidence="2" id="KW-0645">Protease</keyword>
<evidence type="ECO:0000256" key="1">
    <source>
        <dbReference type="ARBA" id="ARBA00005234"/>
    </source>
</evidence>
<dbReference type="InterPro" id="IPR003653">
    <property type="entry name" value="Peptidase_C48_C"/>
</dbReference>
<proteinExistence type="inferred from homology"/>
<feature type="domain" description="Ubiquitin-like protease family profile" evidence="5">
    <location>
        <begin position="98"/>
        <end position="284"/>
    </location>
</feature>
<dbReference type="SUPFAM" id="SSF54001">
    <property type="entry name" value="Cysteine proteinases"/>
    <property type="match status" value="1"/>
</dbReference>
<organism evidence="6 7">
    <name type="scientific">Dipteronia dyeriana</name>
    <dbReference type="NCBI Taxonomy" id="168575"/>
    <lineage>
        <taxon>Eukaryota</taxon>
        <taxon>Viridiplantae</taxon>
        <taxon>Streptophyta</taxon>
        <taxon>Embryophyta</taxon>
        <taxon>Tracheophyta</taxon>
        <taxon>Spermatophyta</taxon>
        <taxon>Magnoliopsida</taxon>
        <taxon>eudicotyledons</taxon>
        <taxon>Gunneridae</taxon>
        <taxon>Pentapetalae</taxon>
        <taxon>rosids</taxon>
        <taxon>malvids</taxon>
        <taxon>Sapindales</taxon>
        <taxon>Sapindaceae</taxon>
        <taxon>Hippocastanoideae</taxon>
        <taxon>Acereae</taxon>
        <taxon>Dipteronia</taxon>
    </lineage>
</organism>
<name>A0AAD9XI11_9ROSI</name>
<accession>A0AAD9XI11</accession>
<protein>
    <recommendedName>
        <fullName evidence="5">Ubiquitin-like protease family profile domain-containing protein</fullName>
    </recommendedName>
</protein>
<dbReference type="AlphaFoldDB" id="A0AAD9XI11"/>
<sequence>MIHIVCIYRHNNDQHHTPLPGSLSMPQHARSDPPCMDYDHPLDSPVIRQQTVEVQDHPLMAEQTPKVQDPQPMAEKPQDTVGSTSMNFRPVRLRKRGWQLTTPYTDPYRPKRARSASHKFKPDEPVDAEMLAGYLKFKEDPTGRDKPFLEWPVLSYKWTDEQLAWARGNNEDCCRPWKELLIPVNAGGGHWLMARVELTLRSIRLYDPWQHEVQYEIRNEQVACLRYSLPLMLNQIGFYKKRWRKDITLNPDPFLMVIVSKHNIPQQKTSGNCGAHTLALIEHIVAKRKKFIWSDDQMPYMRQKMVVEVFSNSSIVADQ</sequence>
<evidence type="ECO:0000313" key="7">
    <source>
        <dbReference type="Proteomes" id="UP001280121"/>
    </source>
</evidence>
<feature type="region of interest" description="Disordered" evidence="4">
    <location>
        <begin position="63"/>
        <end position="85"/>
    </location>
</feature>
<dbReference type="Proteomes" id="UP001280121">
    <property type="component" value="Unassembled WGS sequence"/>
</dbReference>
<dbReference type="GO" id="GO:0006508">
    <property type="term" value="P:proteolysis"/>
    <property type="evidence" value="ECO:0007669"/>
    <property type="project" value="UniProtKB-KW"/>
</dbReference>
<dbReference type="GO" id="GO:0008234">
    <property type="term" value="F:cysteine-type peptidase activity"/>
    <property type="evidence" value="ECO:0007669"/>
    <property type="project" value="InterPro"/>
</dbReference>
<dbReference type="Pfam" id="PF02902">
    <property type="entry name" value="Peptidase_C48"/>
    <property type="match status" value="1"/>
</dbReference>
<dbReference type="EMBL" id="JANJYI010000002">
    <property type="protein sequence ID" value="KAK2659911.1"/>
    <property type="molecule type" value="Genomic_DNA"/>
</dbReference>
<evidence type="ECO:0000259" key="5">
    <source>
        <dbReference type="PROSITE" id="PS50600"/>
    </source>
</evidence>